<dbReference type="GO" id="GO:0006428">
    <property type="term" value="P:isoleucyl-tRNA aminoacylation"/>
    <property type="evidence" value="ECO:0007669"/>
    <property type="project" value="InterPro"/>
</dbReference>
<evidence type="ECO:0000256" key="1">
    <source>
        <dbReference type="ARBA" id="ARBA00005594"/>
    </source>
</evidence>
<dbReference type="EC" id="6.1.1.5" evidence="2"/>
<gene>
    <name evidence="13" type="ORF">BDY17DRAFT_278379</name>
</gene>
<dbReference type="SUPFAM" id="SSF52374">
    <property type="entry name" value="Nucleotidylyl transferase"/>
    <property type="match status" value="1"/>
</dbReference>
<dbReference type="PRINTS" id="PR00984">
    <property type="entry name" value="TRNASYNTHILE"/>
</dbReference>
<dbReference type="InterPro" id="IPR002300">
    <property type="entry name" value="aa-tRNA-synth_Ia"/>
</dbReference>
<feature type="domain" description="Aminoacyl-tRNA synthetase class Ia" evidence="11">
    <location>
        <begin position="63"/>
        <end position="741"/>
    </location>
</feature>
<dbReference type="Gene3D" id="3.40.50.620">
    <property type="entry name" value="HUPs"/>
    <property type="match status" value="2"/>
</dbReference>
<dbReference type="CDD" id="cd07960">
    <property type="entry name" value="Anticodon_Ia_Ile_BEm"/>
    <property type="match status" value="1"/>
</dbReference>
<dbReference type="PANTHER" id="PTHR42765:SF1">
    <property type="entry name" value="ISOLEUCINE--TRNA LIGASE, MITOCHONDRIAL"/>
    <property type="match status" value="1"/>
</dbReference>
<evidence type="ECO:0000313" key="14">
    <source>
        <dbReference type="Proteomes" id="UP000799767"/>
    </source>
</evidence>
<evidence type="ECO:0000256" key="6">
    <source>
        <dbReference type="ARBA" id="ARBA00022917"/>
    </source>
</evidence>
<dbReference type="InterPro" id="IPR009080">
    <property type="entry name" value="tRNAsynth_Ia_anticodon-bd"/>
</dbReference>
<dbReference type="GeneID" id="54473014"/>
<dbReference type="EMBL" id="MU001634">
    <property type="protein sequence ID" value="KAF2483920.1"/>
    <property type="molecule type" value="Genomic_DNA"/>
</dbReference>
<dbReference type="SUPFAM" id="SSF47323">
    <property type="entry name" value="Anticodon-binding domain of a subclass of class I aminoacyl-tRNA synthetases"/>
    <property type="match status" value="1"/>
</dbReference>
<dbReference type="InterPro" id="IPR002301">
    <property type="entry name" value="Ile-tRNA-ligase"/>
</dbReference>
<feature type="region of interest" description="Disordered" evidence="10">
    <location>
        <begin position="691"/>
        <end position="716"/>
    </location>
</feature>
<evidence type="ECO:0000256" key="4">
    <source>
        <dbReference type="ARBA" id="ARBA00022741"/>
    </source>
</evidence>
<keyword evidence="5 9" id="KW-0067">ATP-binding</keyword>
<dbReference type="Gene3D" id="1.10.10.830">
    <property type="entry name" value="Ile-tRNA synthetase CP2 domain-like"/>
    <property type="match status" value="1"/>
</dbReference>
<feature type="region of interest" description="Disordered" evidence="10">
    <location>
        <begin position="136"/>
        <end position="158"/>
    </location>
</feature>
<organism evidence="13 14">
    <name type="scientific">Neohortaea acidophila</name>
    <dbReference type="NCBI Taxonomy" id="245834"/>
    <lineage>
        <taxon>Eukaryota</taxon>
        <taxon>Fungi</taxon>
        <taxon>Dikarya</taxon>
        <taxon>Ascomycota</taxon>
        <taxon>Pezizomycotina</taxon>
        <taxon>Dothideomycetes</taxon>
        <taxon>Dothideomycetidae</taxon>
        <taxon>Mycosphaerellales</taxon>
        <taxon>Teratosphaeriaceae</taxon>
        <taxon>Neohortaea</taxon>
    </lineage>
</organism>
<keyword evidence="14" id="KW-1185">Reference proteome</keyword>
<dbReference type="Gene3D" id="3.90.740.10">
    <property type="entry name" value="Valyl/Leucyl/Isoleucyl-tRNA synthetase, editing domain"/>
    <property type="match status" value="1"/>
</dbReference>
<dbReference type="RefSeq" id="XP_033590490.1">
    <property type="nucleotide sequence ID" value="XM_033732012.1"/>
</dbReference>
<keyword evidence="3 9" id="KW-0436">Ligase</keyword>
<dbReference type="SUPFAM" id="SSF50677">
    <property type="entry name" value="ValRS/IleRS/LeuRS editing domain"/>
    <property type="match status" value="1"/>
</dbReference>
<dbReference type="Pfam" id="PF08264">
    <property type="entry name" value="Anticodon_1"/>
    <property type="match status" value="1"/>
</dbReference>
<protein>
    <recommendedName>
        <fullName evidence="2">isoleucine--tRNA ligase</fullName>
        <ecNumber evidence="2">6.1.1.5</ecNumber>
    </recommendedName>
    <alternativeName>
        <fullName evidence="8">Isoleucyl-tRNA synthetase</fullName>
    </alternativeName>
</protein>
<evidence type="ECO:0000256" key="9">
    <source>
        <dbReference type="RuleBase" id="RU363035"/>
    </source>
</evidence>
<dbReference type="GO" id="GO:0004822">
    <property type="term" value="F:isoleucine-tRNA ligase activity"/>
    <property type="evidence" value="ECO:0007669"/>
    <property type="project" value="UniProtKB-EC"/>
</dbReference>
<dbReference type="GO" id="GO:0002161">
    <property type="term" value="F:aminoacyl-tRNA deacylase activity"/>
    <property type="evidence" value="ECO:0007669"/>
    <property type="project" value="InterPro"/>
</dbReference>
<comment type="similarity">
    <text evidence="1 9">Belongs to the class-I aminoacyl-tRNA synthetase family.</text>
</comment>
<reference evidence="13" key="1">
    <citation type="journal article" date="2020" name="Stud. Mycol.">
        <title>101 Dothideomycetes genomes: a test case for predicting lifestyles and emergence of pathogens.</title>
        <authorList>
            <person name="Haridas S."/>
            <person name="Albert R."/>
            <person name="Binder M."/>
            <person name="Bloem J."/>
            <person name="Labutti K."/>
            <person name="Salamov A."/>
            <person name="Andreopoulos B."/>
            <person name="Baker S."/>
            <person name="Barry K."/>
            <person name="Bills G."/>
            <person name="Bluhm B."/>
            <person name="Cannon C."/>
            <person name="Castanera R."/>
            <person name="Culley D."/>
            <person name="Daum C."/>
            <person name="Ezra D."/>
            <person name="Gonzalez J."/>
            <person name="Henrissat B."/>
            <person name="Kuo A."/>
            <person name="Liang C."/>
            <person name="Lipzen A."/>
            <person name="Lutzoni F."/>
            <person name="Magnuson J."/>
            <person name="Mondo S."/>
            <person name="Nolan M."/>
            <person name="Ohm R."/>
            <person name="Pangilinan J."/>
            <person name="Park H.-J."/>
            <person name="Ramirez L."/>
            <person name="Alfaro M."/>
            <person name="Sun H."/>
            <person name="Tritt A."/>
            <person name="Yoshinaga Y."/>
            <person name="Zwiers L.-H."/>
            <person name="Turgeon B."/>
            <person name="Goodwin S."/>
            <person name="Spatafora J."/>
            <person name="Crous P."/>
            <person name="Grigoriev I."/>
        </authorList>
    </citation>
    <scope>NUCLEOTIDE SEQUENCE</scope>
    <source>
        <strain evidence="13">CBS 113389</strain>
    </source>
</reference>
<dbReference type="InterPro" id="IPR001412">
    <property type="entry name" value="aa-tRNA-synth_I_CS"/>
</dbReference>
<dbReference type="InterPro" id="IPR013155">
    <property type="entry name" value="M/V/L/I-tRNA-synth_anticd-bd"/>
</dbReference>
<dbReference type="GO" id="GO:0032543">
    <property type="term" value="P:mitochondrial translation"/>
    <property type="evidence" value="ECO:0007669"/>
    <property type="project" value="TreeGrafter"/>
</dbReference>
<dbReference type="AlphaFoldDB" id="A0A6A6PUY9"/>
<evidence type="ECO:0000256" key="7">
    <source>
        <dbReference type="ARBA" id="ARBA00023146"/>
    </source>
</evidence>
<dbReference type="InterPro" id="IPR014729">
    <property type="entry name" value="Rossmann-like_a/b/a_fold"/>
</dbReference>
<dbReference type="PANTHER" id="PTHR42765">
    <property type="entry name" value="SOLEUCYL-TRNA SYNTHETASE"/>
    <property type="match status" value="1"/>
</dbReference>
<dbReference type="NCBIfam" id="TIGR00392">
    <property type="entry name" value="ileS"/>
    <property type="match status" value="1"/>
</dbReference>
<dbReference type="Proteomes" id="UP000799767">
    <property type="component" value="Unassembled WGS sequence"/>
</dbReference>
<dbReference type="PROSITE" id="PS00178">
    <property type="entry name" value="AA_TRNA_LIGASE_I"/>
    <property type="match status" value="1"/>
</dbReference>
<sequence length="1065" mass="117645">MPTFSPSRILRAVTTQKQHSAPKWSETLALPRSAFPARPTPADIEKYRQKCADDLYTWQRTHRNASGKEKDFILHDGPPYANGAVHVGHALNKVLKDLILRWQLSQGRRVHYRPGWDCHGLPIELKALQAQRTQTAQAGTLQDAPKEEAKAAAASHARMSASEVRNAARELASATIEVQKQSFRGWGVMGEWHAPYKTMSADFEIQQLEVFKAMVQKGLISRHRRPVYWSPSSRTALAEAELEYDDNHKCTAAFVKMAFVRLPKVLENHQILSKMDPGHVSALIWTTTPWTLPANQAIAVNPGLEYTVVSIEDHLVLVAKDRIEHVLSFAPEGTVATTIVETVSGGDLADGQACCFNVFQGHESPILKADFVTAGSGTGVVHMAPGHGMEDYVVCREHGIDRILAPVDEAGSFTEEAFPAAAPDDSITGLDAQTTGVDAVLRILRDPARHVGMSPFQKHQDMVFATHTFTHKNPIDWRTKQPVIVRATAQWFADVSAIKERALSALNGVKFIPESGKTRLRSFIEGRSQWCISRQRAWGVPIPALYHKSTGEACITETSIDHIISVIKERGTDAWFSDPPDERVWIHQSLQEDTWTRGTDTMDVWFDSGTTWTTLNGQRADVYIEGTDQHRGWFQSSLLTFVATHDELDEKPAAPYKTLITHGFTLDAKGSKMSKSLGNVISPEDIMNGSLLPPLKAKKSKNKSKNPANGTPQTPQFDAMGPDVLRLWVASSDYTRDVSISIPVLQSVQQALQKYRVTFKFLLGVVNDYAPQHQHTTPQQPLPFADRAILHRLSATSANVHAAYAEYKFHKAVSDLNTFVSADLSAFYFEIIKDGLYAGSASVRRRTQGVLHSILTEMLAMLAPVTPHLVAEVWALAPEEVKGSSGDPLRRVWDVPFSAASSNGGRWGLNGTEQKELEVFTQISSAVKIAQETARVEGKLGSGLACKVELYLPDATPKAFSDCVSAWEASGELADSLVVSSVRVGRGKKERPSVEWYYEQEFDIAGADGEGYSKGTAIILPPDHRKCVRCWRYTADTEEEPCGRCGEVLEERNRHSGSNELAAAS</sequence>
<dbReference type="GO" id="GO:0005739">
    <property type="term" value="C:mitochondrion"/>
    <property type="evidence" value="ECO:0007669"/>
    <property type="project" value="TreeGrafter"/>
</dbReference>
<dbReference type="InterPro" id="IPR033708">
    <property type="entry name" value="Anticodon_Ile_BEm"/>
</dbReference>
<evidence type="ECO:0000256" key="8">
    <source>
        <dbReference type="ARBA" id="ARBA00032665"/>
    </source>
</evidence>
<proteinExistence type="inferred from homology"/>
<keyword evidence="4 9" id="KW-0547">Nucleotide-binding</keyword>
<feature type="domain" description="Methionyl/Valyl/Leucyl/Isoleucyl-tRNA synthetase anticodon-binding" evidence="12">
    <location>
        <begin position="786"/>
        <end position="929"/>
    </location>
</feature>
<evidence type="ECO:0000256" key="3">
    <source>
        <dbReference type="ARBA" id="ARBA00022598"/>
    </source>
</evidence>
<dbReference type="InterPro" id="IPR009008">
    <property type="entry name" value="Val/Leu/Ile-tRNA-synth_edit"/>
</dbReference>
<evidence type="ECO:0000259" key="12">
    <source>
        <dbReference type="Pfam" id="PF08264"/>
    </source>
</evidence>
<accession>A0A6A6PUY9</accession>
<dbReference type="GO" id="GO:0005524">
    <property type="term" value="F:ATP binding"/>
    <property type="evidence" value="ECO:0007669"/>
    <property type="project" value="UniProtKB-KW"/>
</dbReference>
<evidence type="ECO:0000256" key="2">
    <source>
        <dbReference type="ARBA" id="ARBA00013165"/>
    </source>
</evidence>
<evidence type="ECO:0000256" key="10">
    <source>
        <dbReference type="SAM" id="MobiDB-lite"/>
    </source>
</evidence>
<dbReference type="GO" id="GO:0000049">
    <property type="term" value="F:tRNA binding"/>
    <property type="evidence" value="ECO:0007669"/>
    <property type="project" value="InterPro"/>
</dbReference>
<evidence type="ECO:0000259" key="11">
    <source>
        <dbReference type="Pfam" id="PF00133"/>
    </source>
</evidence>
<dbReference type="OrthoDB" id="10264412at2759"/>
<evidence type="ECO:0000256" key="5">
    <source>
        <dbReference type="ARBA" id="ARBA00022840"/>
    </source>
</evidence>
<keyword evidence="6 9" id="KW-0648">Protein biosynthesis</keyword>
<dbReference type="Pfam" id="PF00133">
    <property type="entry name" value="tRNA-synt_1"/>
    <property type="match status" value="1"/>
</dbReference>
<dbReference type="InterPro" id="IPR050081">
    <property type="entry name" value="Ile-tRNA_ligase"/>
</dbReference>
<name>A0A6A6PUY9_9PEZI</name>
<keyword evidence="7 9" id="KW-0030">Aminoacyl-tRNA synthetase</keyword>
<dbReference type="Gene3D" id="1.10.730.20">
    <property type="match status" value="1"/>
</dbReference>
<evidence type="ECO:0000313" key="13">
    <source>
        <dbReference type="EMBL" id="KAF2483920.1"/>
    </source>
</evidence>